<sequence length="429" mass="46782">MTSSMEKDKETVAIEEEGFSLELPAPSGWKKKVPFLNSPSLYFLGIVPKFSLLELVDVPIKCNTIGGVEDFENAAVFSTAEIYMLKQERFCNKSRELIRLGLVGDQYCRQKNWGVKLKVGANEEGKVHYNSSQSNLLVHVYVQFVPKKSGTPKKGEIVFTAPTGEEITSKRQLEQYVKAHPGGPAVSEFDWGSGETPRRSARISEKAKVTPVKESEPPKKRSKKSSASKESEDTETTLEGTEEAKEVAENTEKGDMEVEVEKDVEKENQDENKGLGAENQTEAARTEEAGAGKEVKTSAETEEGKAESELRNSKGKSNGSGASGNEKEKIDEEKVQEKDEQPQGEAAKEQGSGQQEKASAAIDDEKKDEAEDDKEKPNRNAPESEGEMKGKEAENCSGEKPDQTGVDGVKGKVDGQAIENGSNAGEVKP</sequence>
<dbReference type="AlphaFoldDB" id="A0A8X7ZHC4"/>
<dbReference type="PANTHER" id="PTHR33729">
    <property type="entry name" value="METHYL-CPG BINDING DOMAIN CONTAINING PROTEIN, EXPRESSED"/>
    <property type="match status" value="1"/>
</dbReference>
<name>A0A8X7ZHC4_POPTO</name>
<dbReference type="EMBL" id="JAAWWB010000011">
    <property type="protein sequence ID" value="KAG6771413.1"/>
    <property type="molecule type" value="Genomic_DNA"/>
</dbReference>
<feature type="compositionally biased region" description="Basic and acidic residues" evidence="1">
    <location>
        <begin position="242"/>
        <end position="273"/>
    </location>
</feature>
<feature type="domain" description="MBD" evidence="2">
    <location>
        <begin position="143"/>
        <end position="197"/>
    </location>
</feature>
<organism evidence="3 4">
    <name type="scientific">Populus tomentosa</name>
    <name type="common">Chinese white poplar</name>
    <dbReference type="NCBI Taxonomy" id="118781"/>
    <lineage>
        <taxon>Eukaryota</taxon>
        <taxon>Viridiplantae</taxon>
        <taxon>Streptophyta</taxon>
        <taxon>Embryophyta</taxon>
        <taxon>Tracheophyta</taxon>
        <taxon>Spermatophyta</taxon>
        <taxon>Magnoliopsida</taxon>
        <taxon>eudicotyledons</taxon>
        <taxon>Gunneridae</taxon>
        <taxon>Pentapetalae</taxon>
        <taxon>rosids</taxon>
        <taxon>fabids</taxon>
        <taxon>Malpighiales</taxon>
        <taxon>Salicaceae</taxon>
        <taxon>Saliceae</taxon>
        <taxon>Populus</taxon>
    </lineage>
</organism>
<keyword evidence="4" id="KW-1185">Reference proteome</keyword>
<evidence type="ECO:0000313" key="3">
    <source>
        <dbReference type="EMBL" id="KAG6771413.1"/>
    </source>
</evidence>
<evidence type="ECO:0000259" key="2">
    <source>
        <dbReference type="Pfam" id="PF01429"/>
    </source>
</evidence>
<feature type="region of interest" description="Disordered" evidence="1">
    <location>
        <begin position="181"/>
        <end position="429"/>
    </location>
</feature>
<feature type="compositionally biased region" description="Basic and acidic residues" evidence="1">
    <location>
        <begin position="386"/>
        <end position="402"/>
    </location>
</feature>
<gene>
    <name evidence="3" type="ORF">POTOM_022775</name>
</gene>
<dbReference type="Proteomes" id="UP000886885">
    <property type="component" value="Chromosome 6A"/>
</dbReference>
<comment type="caution">
    <text evidence="3">The sequence shown here is derived from an EMBL/GenBank/DDBJ whole genome shotgun (WGS) entry which is preliminary data.</text>
</comment>
<protein>
    <recommendedName>
        <fullName evidence="2">MBD domain-containing protein</fullName>
    </recommendedName>
</protein>
<dbReference type="Pfam" id="PF01429">
    <property type="entry name" value="MBD"/>
    <property type="match status" value="1"/>
</dbReference>
<proteinExistence type="predicted"/>
<dbReference type="PANTHER" id="PTHR33729:SF6">
    <property type="entry name" value="METHYL-CPG-BINDING DOMAIN-CONTAINING PROTEIN 11"/>
    <property type="match status" value="1"/>
</dbReference>
<feature type="compositionally biased region" description="Basic and acidic residues" evidence="1">
    <location>
        <begin position="284"/>
        <end position="312"/>
    </location>
</feature>
<feature type="compositionally biased region" description="Basic and acidic residues" evidence="1">
    <location>
        <begin position="363"/>
        <end position="378"/>
    </location>
</feature>
<reference evidence="3" key="1">
    <citation type="journal article" date="2020" name="bioRxiv">
        <title>Hybrid origin of Populus tomentosa Carr. identified through genome sequencing and phylogenomic analysis.</title>
        <authorList>
            <person name="An X."/>
            <person name="Gao K."/>
            <person name="Chen Z."/>
            <person name="Li J."/>
            <person name="Yang X."/>
            <person name="Yang X."/>
            <person name="Zhou J."/>
            <person name="Guo T."/>
            <person name="Zhao T."/>
            <person name="Huang S."/>
            <person name="Miao D."/>
            <person name="Khan W.U."/>
            <person name="Rao P."/>
            <person name="Ye M."/>
            <person name="Lei B."/>
            <person name="Liao W."/>
            <person name="Wang J."/>
            <person name="Ji L."/>
            <person name="Li Y."/>
            <person name="Guo B."/>
            <person name="Mustafa N.S."/>
            <person name="Li S."/>
            <person name="Yun Q."/>
            <person name="Keller S.R."/>
            <person name="Mao J."/>
            <person name="Zhang R."/>
            <person name="Strauss S.H."/>
        </authorList>
    </citation>
    <scope>NUCLEOTIDE SEQUENCE</scope>
    <source>
        <strain evidence="3">GM15</strain>
        <tissue evidence="3">Leaf</tissue>
    </source>
</reference>
<feature type="compositionally biased region" description="Low complexity" evidence="1">
    <location>
        <begin position="315"/>
        <end position="324"/>
    </location>
</feature>
<evidence type="ECO:0000313" key="4">
    <source>
        <dbReference type="Proteomes" id="UP000886885"/>
    </source>
</evidence>
<evidence type="ECO:0000256" key="1">
    <source>
        <dbReference type="SAM" id="MobiDB-lite"/>
    </source>
</evidence>
<feature type="compositionally biased region" description="Basic and acidic residues" evidence="1">
    <location>
        <begin position="196"/>
        <end position="219"/>
    </location>
</feature>
<feature type="compositionally biased region" description="Basic and acidic residues" evidence="1">
    <location>
        <begin position="325"/>
        <end position="341"/>
    </location>
</feature>
<dbReference type="InterPro" id="IPR001739">
    <property type="entry name" value="Methyl_CpG_DNA-bd"/>
</dbReference>
<dbReference type="InterPro" id="IPR039622">
    <property type="entry name" value="MBD10/11"/>
</dbReference>
<dbReference type="GO" id="GO:0003677">
    <property type="term" value="F:DNA binding"/>
    <property type="evidence" value="ECO:0007669"/>
    <property type="project" value="InterPro"/>
</dbReference>
<dbReference type="OrthoDB" id="1435582at2759"/>
<accession>A0A8X7ZHC4</accession>